<name>A0A9D2L3S9_9BACT</name>
<dbReference type="Proteomes" id="UP000824259">
    <property type="component" value="Unassembled WGS sequence"/>
</dbReference>
<sequence>MKYTLKTALLLVGIAMLSSCVKRDTSDFFSQVTLQLVPPEEVQQTLRVQAPVTLRNINTGQRTYTSDFDNEGVLRISLMKGVYELTLETGCKLKYRTGDETFTRDIVLERDTKLVLMASEEAVPVKVIFSE</sequence>
<proteinExistence type="predicted"/>
<evidence type="ECO:0008006" key="4">
    <source>
        <dbReference type="Google" id="ProtNLM"/>
    </source>
</evidence>
<evidence type="ECO:0000313" key="2">
    <source>
        <dbReference type="EMBL" id="HJA98290.1"/>
    </source>
</evidence>
<gene>
    <name evidence="2" type="ORF">H9779_01650</name>
</gene>
<accession>A0A9D2L3S9</accession>
<evidence type="ECO:0000313" key="3">
    <source>
        <dbReference type="Proteomes" id="UP000824259"/>
    </source>
</evidence>
<protein>
    <recommendedName>
        <fullName evidence="4">Lipoprotein</fullName>
    </recommendedName>
</protein>
<dbReference type="AlphaFoldDB" id="A0A9D2L3S9"/>
<feature type="signal peptide" evidence="1">
    <location>
        <begin position="1"/>
        <end position="23"/>
    </location>
</feature>
<comment type="caution">
    <text evidence="2">The sequence shown here is derived from an EMBL/GenBank/DDBJ whole genome shotgun (WGS) entry which is preliminary data.</text>
</comment>
<organism evidence="2 3">
    <name type="scientific">Candidatus Alistipes avicola</name>
    <dbReference type="NCBI Taxonomy" id="2838432"/>
    <lineage>
        <taxon>Bacteria</taxon>
        <taxon>Pseudomonadati</taxon>
        <taxon>Bacteroidota</taxon>
        <taxon>Bacteroidia</taxon>
        <taxon>Bacteroidales</taxon>
        <taxon>Rikenellaceae</taxon>
        <taxon>Alistipes</taxon>
    </lineage>
</organism>
<feature type="chain" id="PRO_5039444628" description="Lipoprotein" evidence="1">
    <location>
        <begin position="24"/>
        <end position="131"/>
    </location>
</feature>
<dbReference type="EMBL" id="DWYR01000006">
    <property type="protein sequence ID" value="HJA98290.1"/>
    <property type="molecule type" value="Genomic_DNA"/>
</dbReference>
<keyword evidence="1" id="KW-0732">Signal</keyword>
<reference evidence="2" key="1">
    <citation type="journal article" date="2021" name="PeerJ">
        <title>Extensive microbial diversity within the chicken gut microbiome revealed by metagenomics and culture.</title>
        <authorList>
            <person name="Gilroy R."/>
            <person name="Ravi A."/>
            <person name="Getino M."/>
            <person name="Pursley I."/>
            <person name="Horton D.L."/>
            <person name="Alikhan N.F."/>
            <person name="Baker D."/>
            <person name="Gharbi K."/>
            <person name="Hall N."/>
            <person name="Watson M."/>
            <person name="Adriaenssens E.M."/>
            <person name="Foster-Nyarko E."/>
            <person name="Jarju S."/>
            <person name="Secka A."/>
            <person name="Antonio M."/>
            <person name="Oren A."/>
            <person name="Chaudhuri R.R."/>
            <person name="La Ragione R."/>
            <person name="Hildebrand F."/>
            <person name="Pallen M.J."/>
        </authorList>
    </citation>
    <scope>NUCLEOTIDE SEQUENCE</scope>
    <source>
        <strain evidence="2">CHK169-11906</strain>
    </source>
</reference>
<evidence type="ECO:0000256" key="1">
    <source>
        <dbReference type="SAM" id="SignalP"/>
    </source>
</evidence>
<dbReference type="PROSITE" id="PS51257">
    <property type="entry name" value="PROKAR_LIPOPROTEIN"/>
    <property type="match status" value="1"/>
</dbReference>
<reference evidence="2" key="2">
    <citation type="submission" date="2021-04" db="EMBL/GenBank/DDBJ databases">
        <authorList>
            <person name="Gilroy R."/>
        </authorList>
    </citation>
    <scope>NUCLEOTIDE SEQUENCE</scope>
    <source>
        <strain evidence="2">CHK169-11906</strain>
    </source>
</reference>